<dbReference type="CDD" id="cd13959">
    <property type="entry name" value="PT_UbiA_COQ2"/>
    <property type="match status" value="1"/>
</dbReference>
<organism evidence="10 11">
    <name type="scientific">Allocoleopsis franciscana PCC 7113</name>
    <dbReference type="NCBI Taxonomy" id="1173027"/>
    <lineage>
        <taxon>Bacteria</taxon>
        <taxon>Bacillati</taxon>
        <taxon>Cyanobacteriota</taxon>
        <taxon>Cyanophyceae</taxon>
        <taxon>Coleofasciculales</taxon>
        <taxon>Coleofasciculaceae</taxon>
        <taxon>Allocoleopsis</taxon>
        <taxon>Allocoleopsis franciscana</taxon>
    </lineage>
</organism>
<keyword evidence="6 9" id="KW-0812">Transmembrane</keyword>
<dbReference type="GO" id="GO:0005886">
    <property type="term" value="C:plasma membrane"/>
    <property type="evidence" value="ECO:0007669"/>
    <property type="project" value="UniProtKB-SubCell"/>
</dbReference>
<gene>
    <name evidence="9" type="primary">plqA</name>
    <name evidence="10" type="ORF">Mic7113_2810</name>
</gene>
<comment type="subcellular location">
    <subcellularLocation>
        <location evidence="9">Cell inner membrane</location>
        <topology evidence="9">Multi-pass membrane protein</topology>
    </subcellularLocation>
    <subcellularLocation>
        <location evidence="2">Membrane</location>
        <topology evidence="2">Multi-pass membrane protein</topology>
    </subcellularLocation>
</comment>
<dbReference type="PATRIC" id="fig|1173027.3.peg.3087"/>
<keyword evidence="7 9" id="KW-1133">Transmembrane helix</keyword>
<dbReference type="EMBL" id="CP003630">
    <property type="protein sequence ID" value="AFZ18593.1"/>
    <property type="molecule type" value="Genomic_DNA"/>
</dbReference>
<dbReference type="InterPro" id="IPR006370">
    <property type="entry name" value="HB_polyprenyltransferase-like"/>
</dbReference>
<evidence type="ECO:0000256" key="6">
    <source>
        <dbReference type="ARBA" id="ARBA00022692"/>
    </source>
</evidence>
<comment type="similarity">
    <text evidence="3 9">Belongs to the UbiA prenyltransferase family.</text>
</comment>
<evidence type="ECO:0000256" key="2">
    <source>
        <dbReference type="ARBA" id="ARBA00004141"/>
    </source>
</evidence>
<proteinExistence type="inferred from homology"/>
<dbReference type="PANTHER" id="PTHR11048:SF28">
    <property type="entry name" value="4-HYDROXYBENZOATE POLYPRENYLTRANSFERASE, MITOCHONDRIAL"/>
    <property type="match status" value="1"/>
</dbReference>
<accession>K9WEH2</accession>
<feature type="transmembrane region" description="Helical" evidence="9">
    <location>
        <begin position="277"/>
        <end position="293"/>
    </location>
</feature>
<dbReference type="PROSITE" id="PS00943">
    <property type="entry name" value="UBIA"/>
    <property type="match status" value="1"/>
</dbReference>
<evidence type="ECO:0000256" key="1">
    <source>
        <dbReference type="ARBA" id="ARBA00001946"/>
    </source>
</evidence>
<dbReference type="GO" id="GO:0006744">
    <property type="term" value="P:ubiquinone biosynthetic process"/>
    <property type="evidence" value="ECO:0007669"/>
    <property type="project" value="UniProtKB-UniRule"/>
</dbReference>
<dbReference type="AlphaFoldDB" id="K9WEH2"/>
<dbReference type="InterPro" id="IPR000537">
    <property type="entry name" value="UbiA_prenyltransferase"/>
</dbReference>
<feature type="transmembrane region" description="Helical" evidence="9">
    <location>
        <begin position="94"/>
        <end position="114"/>
    </location>
</feature>
<feature type="transmembrane region" description="Helical" evidence="9">
    <location>
        <begin position="49"/>
        <end position="73"/>
    </location>
</feature>
<dbReference type="STRING" id="1173027.Mic7113_2810"/>
<dbReference type="NCBIfam" id="TIGR01474">
    <property type="entry name" value="ubiA_proteo"/>
    <property type="match status" value="1"/>
</dbReference>
<evidence type="ECO:0000256" key="7">
    <source>
        <dbReference type="ARBA" id="ARBA00022989"/>
    </source>
</evidence>
<comment type="cofactor">
    <cofactor evidence="1 9">
        <name>Mg(2+)</name>
        <dbReference type="ChEBI" id="CHEBI:18420"/>
    </cofactor>
</comment>
<dbReference type="Proteomes" id="UP000010471">
    <property type="component" value="Chromosome"/>
</dbReference>
<comment type="catalytic activity">
    <reaction evidence="9">
        <text>all-trans-nonaprenyl diphosphate + 4-hydroxybenzoate = 4-hydroxy-3-(all-trans-nonaprenyl)benzoate + diphosphate</text>
        <dbReference type="Rhea" id="RHEA:17709"/>
        <dbReference type="ChEBI" id="CHEBI:17879"/>
        <dbReference type="ChEBI" id="CHEBI:33019"/>
        <dbReference type="ChEBI" id="CHEBI:58391"/>
        <dbReference type="ChEBI" id="CHEBI:84502"/>
        <dbReference type="EC" id="2.5.1.39"/>
    </reaction>
</comment>
<dbReference type="PANTHER" id="PTHR11048">
    <property type="entry name" value="PRENYLTRANSFERASES"/>
    <property type="match status" value="1"/>
</dbReference>
<evidence type="ECO:0000256" key="3">
    <source>
        <dbReference type="ARBA" id="ARBA00005985"/>
    </source>
</evidence>
<keyword evidence="4 9" id="KW-0997">Cell inner membrane</keyword>
<keyword evidence="8 9" id="KW-0472">Membrane</keyword>
<name>K9WEH2_9CYAN</name>
<dbReference type="GO" id="GO:0008412">
    <property type="term" value="F:4-hydroxybenzoate polyprenyltransferase activity"/>
    <property type="evidence" value="ECO:0007669"/>
    <property type="project" value="UniProtKB-UniRule"/>
</dbReference>
<dbReference type="eggNOG" id="COG0382">
    <property type="taxonomic scope" value="Bacteria"/>
</dbReference>
<evidence type="ECO:0000313" key="10">
    <source>
        <dbReference type="EMBL" id="AFZ18593.1"/>
    </source>
</evidence>
<protein>
    <recommendedName>
        <fullName evidence="9">4-hydroxybenzoate solanesyltransferase</fullName>
        <ecNumber evidence="9">2.5.1.39</ecNumber>
    </recommendedName>
    <alternativeName>
        <fullName evidence="9">4-HB polyprenyltransferase</fullName>
    </alternativeName>
</protein>
<evidence type="ECO:0000256" key="5">
    <source>
        <dbReference type="ARBA" id="ARBA00022679"/>
    </source>
</evidence>
<dbReference type="RefSeq" id="WP_015182742.1">
    <property type="nucleotide sequence ID" value="NC_019738.1"/>
</dbReference>
<evidence type="ECO:0000256" key="8">
    <source>
        <dbReference type="ARBA" id="ARBA00023136"/>
    </source>
</evidence>
<feature type="transmembrane region" description="Helical" evidence="9">
    <location>
        <begin position="120"/>
        <end position="138"/>
    </location>
</feature>
<feature type="transmembrane region" description="Helical" evidence="9">
    <location>
        <begin position="147"/>
        <end position="167"/>
    </location>
</feature>
<evidence type="ECO:0000256" key="9">
    <source>
        <dbReference type="HAMAP-Rule" id="MF_01635"/>
    </source>
</evidence>
<dbReference type="InterPro" id="IPR030470">
    <property type="entry name" value="UbiA_prenylTrfase_CS"/>
</dbReference>
<dbReference type="HOGENOM" id="CLU_034879_1_1_3"/>
<dbReference type="HAMAP" id="MF_01635">
    <property type="entry name" value="UbiA"/>
    <property type="match status" value="1"/>
</dbReference>
<feature type="transmembrane region" description="Helical" evidence="9">
    <location>
        <begin position="173"/>
        <end position="192"/>
    </location>
</feature>
<evidence type="ECO:0000256" key="4">
    <source>
        <dbReference type="ARBA" id="ARBA00022519"/>
    </source>
</evidence>
<dbReference type="InterPro" id="IPR039653">
    <property type="entry name" value="Prenyltransferase"/>
</dbReference>
<comment type="function">
    <text evidence="9">Catalyzes the prenylation of para-hydroxybenzoate (PHB) with an all-trans polyprenyl group. Mediates the second step in the final reaction sequence of plastoquinone-9 (PQ-9) biosynthesis, which is the condensation of the polyisoprenoid side chain with PHB, generating the first membrane-bound Q intermediate 4-hydroxy-3-solanesylbenzoate.</text>
</comment>
<dbReference type="Gene3D" id="1.10.357.140">
    <property type="entry name" value="UbiA prenyltransferase"/>
    <property type="match status" value="1"/>
</dbReference>
<dbReference type="InterPro" id="IPR044878">
    <property type="entry name" value="UbiA_sf"/>
</dbReference>
<dbReference type="FunFam" id="1.10.357.140:FF:000008">
    <property type="entry name" value="4-hydroxybenzoate octaprenyltransferase"/>
    <property type="match status" value="1"/>
</dbReference>
<keyword evidence="5 9" id="KW-0808">Transferase</keyword>
<dbReference type="OrthoDB" id="9782418at2"/>
<keyword evidence="11" id="KW-1185">Reference proteome</keyword>
<feature type="transmembrane region" description="Helical" evidence="9">
    <location>
        <begin position="240"/>
        <end position="257"/>
    </location>
</feature>
<keyword evidence="9" id="KW-1003">Cell membrane</keyword>
<dbReference type="KEGG" id="mic:Mic7113_2810"/>
<keyword evidence="9" id="KW-0460">Magnesium</keyword>
<feature type="transmembrane region" description="Helical" evidence="9">
    <location>
        <begin position="213"/>
        <end position="234"/>
    </location>
</feature>
<dbReference type="FunFam" id="1.20.120.1780:FF:000001">
    <property type="entry name" value="4-hydroxybenzoate octaprenyltransferase"/>
    <property type="match status" value="1"/>
</dbReference>
<dbReference type="NCBIfam" id="NF009514">
    <property type="entry name" value="PRK12873.1"/>
    <property type="match status" value="1"/>
</dbReference>
<dbReference type="EC" id="2.5.1.39" evidence="9"/>
<evidence type="ECO:0000313" key="11">
    <source>
        <dbReference type="Proteomes" id="UP000010471"/>
    </source>
</evidence>
<sequence>MLTQPQQNPVPSWLRIIRLLRWDKPAGRLILMVPALWAVFLAANGIPPVPLVGVIILGTLATSGAGCVINDLWDRDIDPQVERTRDRPLASRALSIQVGIIVTLVAMCCAGVLALYLNSYTFWLCVAAVPVIVFYPSAKRVFPIPQLVLSIAWGFAVLISWSAVTANLQPATWILWGATVLWTLGFDTVYAMSDREDDQRIGINSSAIFFGDYAAEAVGVFFVGTAGLLAWLGVVMQLHLGFWLGLGIAIALWAWQYTRLCQKDLPRPAYGEIFRQNVWIGFIILAGMITGSIF</sequence>
<dbReference type="Gene3D" id="1.20.120.1780">
    <property type="entry name" value="UbiA prenyltransferase"/>
    <property type="match status" value="1"/>
</dbReference>
<feature type="transmembrane region" description="Helical" evidence="9">
    <location>
        <begin position="25"/>
        <end position="43"/>
    </location>
</feature>
<dbReference type="Pfam" id="PF01040">
    <property type="entry name" value="UbiA"/>
    <property type="match status" value="1"/>
</dbReference>
<reference evidence="10 11" key="1">
    <citation type="submission" date="2012-06" db="EMBL/GenBank/DDBJ databases">
        <title>Finished chromosome of genome of Microcoleus sp. PCC 7113.</title>
        <authorList>
            <consortium name="US DOE Joint Genome Institute"/>
            <person name="Gugger M."/>
            <person name="Coursin T."/>
            <person name="Rippka R."/>
            <person name="Tandeau De Marsac N."/>
            <person name="Huntemann M."/>
            <person name="Wei C.-L."/>
            <person name="Han J."/>
            <person name="Detter J.C."/>
            <person name="Han C."/>
            <person name="Tapia R."/>
            <person name="Chen A."/>
            <person name="Kyrpides N."/>
            <person name="Mavromatis K."/>
            <person name="Markowitz V."/>
            <person name="Szeto E."/>
            <person name="Ivanova N."/>
            <person name="Pagani I."/>
            <person name="Pati A."/>
            <person name="Goodwin L."/>
            <person name="Nordberg H.P."/>
            <person name="Cantor M.N."/>
            <person name="Hua S.X."/>
            <person name="Woyke T."/>
            <person name="Kerfeld C.A."/>
        </authorList>
    </citation>
    <scope>NUCLEOTIDE SEQUENCE [LARGE SCALE GENOMIC DNA]</scope>
    <source>
        <strain evidence="10 11">PCC 7113</strain>
    </source>
</reference>